<feature type="non-terminal residue" evidence="2">
    <location>
        <position position="1"/>
    </location>
</feature>
<keyword evidence="3" id="KW-1185">Reference proteome</keyword>
<protein>
    <submittedName>
        <fullName evidence="2">HET-domain-containing protein</fullName>
    </submittedName>
</protein>
<dbReference type="PANTHER" id="PTHR33112:SF10">
    <property type="entry name" value="TOL"/>
    <property type="match status" value="1"/>
</dbReference>
<accession>A0A194XW73</accession>
<name>A0A194XW73_MOLSC</name>
<feature type="domain" description="Heterokaryon incompatibility" evidence="1">
    <location>
        <begin position="78"/>
        <end position="226"/>
    </location>
</feature>
<dbReference type="InterPro" id="IPR010730">
    <property type="entry name" value="HET"/>
</dbReference>
<dbReference type="InParanoid" id="A0A194XW73"/>
<dbReference type="AlphaFoldDB" id="A0A194XW73"/>
<sequence>MSKNYVAGSEWGDSTRSQQSWTCVHKWLETCIQSHKSCSSQPSVASWKPTRLLDLGPMGAKLLPRLIEHEEIPAGVVYATLSHCWGSAKVFKLQKGSISTAKNQVSFRHLSKTFQDAVEACRRMKIRYLWIDSLCIIQDSSEDWDAEASRMEYVYNHCVINIAASHALDGGWGLHTDRDPLILQPCPLTVTWDDGKPMDMLCADLDDWIKRFDSEPLSTRGWVVQERLLSPRICHFSGTQIIWECNEAFASESFPLGFTSNDHKFNIRNLRGLTSLTTSSEDHLKWDCWRDVIRHYSSAGLSFERDKLVAISGIIRRMRDVFQTEYLAGLWWKGIEYQLLWAVHREGKNMPTRSSVFIAPTWSWASLNGAEIDLYSHTNTQTTPSLYRGRYLLCRAIDAQVVPASSTTICTDGHIHMQCFLVPAFITPSTFGWYDIAVPIHEKRLGRQPLISLFTIIDVHMTNRGELNFWLMPILDGLEDKHLEGLLLYSNNHEEGIFRRYGSFRLRGVIDLDNLWKSVFEFEASALEARHSNIGLYDKVWKYQIGSKKEEKYEKCDA</sequence>
<dbReference type="PANTHER" id="PTHR33112">
    <property type="entry name" value="DOMAIN PROTEIN, PUTATIVE-RELATED"/>
    <property type="match status" value="1"/>
</dbReference>
<evidence type="ECO:0000313" key="2">
    <source>
        <dbReference type="EMBL" id="KUJ24391.1"/>
    </source>
</evidence>
<dbReference type="EMBL" id="KQ947404">
    <property type="protein sequence ID" value="KUJ24391.1"/>
    <property type="molecule type" value="Genomic_DNA"/>
</dbReference>
<dbReference type="OrthoDB" id="5362512at2759"/>
<dbReference type="GeneID" id="28820103"/>
<dbReference type="KEGG" id="psco:LY89DRAFT_605010"/>
<dbReference type="Proteomes" id="UP000070700">
    <property type="component" value="Unassembled WGS sequence"/>
</dbReference>
<evidence type="ECO:0000313" key="3">
    <source>
        <dbReference type="Proteomes" id="UP000070700"/>
    </source>
</evidence>
<dbReference type="RefSeq" id="XP_018078746.1">
    <property type="nucleotide sequence ID" value="XM_018210377.1"/>
</dbReference>
<feature type="non-terminal residue" evidence="2">
    <location>
        <position position="558"/>
    </location>
</feature>
<dbReference type="Pfam" id="PF06985">
    <property type="entry name" value="HET"/>
    <property type="match status" value="1"/>
</dbReference>
<organism evidence="2 3">
    <name type="scientific">Mollisia scopiformis</name>
    <name type="common">Conifer needle endophyte fungus</name>
    <name type="synonym">Phialocephala scopiformis</name>
    <dbReference type="NCBI Taxonomy" id="149040"/>
    <lineage>
        <taxon>Eukaryota</taxon>
        <taxon>Fungi</taxon>
        <taxon>Dikarya</taxon>
        <taxon>Ascomycota</taxon>
        <taxon>Pezizomycotina</taxon>
        <taxon>Leotiomycetes</taxon>
        <taxon>Helotiales</taxon>
        <taxon>Mollisiaceae</taxon>
        <taxon>Mollisia</taxon>
    </lineage>
</organism>
<proteinExistence type="predicted"/>
<reference evidence="2 3" key="1">
    <citation type="submission" date="2015-10" db="EMBL/GenBank/DDBJ databases">
        <title>Full genome of DAOMC 229536 Phialocephala scopiformis, a fungal endophyte of spruce producing the potent anti-insectan compound rugulosin.</title>
        <authorList>
            <consortium name="DOE Joint Genome Institute"/>
            <person name="Walker A.K."/>
            <person name="Frasz S.L."/>
            <person name="Seifert K.A."/>
            <person name="Miller J.D."/>
            <person name="Mondo S.J."/>
            <person name="Labutti K."/>
            <person name="Lipzen A."/>
            <person name="Dockter R."/>
            <person name="Kennedy M."/>
            <person name="Grigoriev I.V."/>
            <person name="Spatafora J.W."/>
        </authorList>
    </citation>
    <scope>NUCLEOTIDE SEQUENCE [LARGE SCALE GENOMIC DNA]</scope>
    <source>
        <strain evidence="2 3">CBS 120377</strain>
    </source>
</reference>
<gene>
    <name evidence="2" type="ORF">LY89DRAFT_605010</name>
</gene>
<evidence type="ECO:0000259" key="1">
    <source>
        <dbReference type="Pfam" id="PF06985"/>
    </source>
</evidence>